<accession>A0A0D2G6S9</accession>
<dbReference type="EMBL" id="KN846959">
    <property type="protein sequence ID" value="KIW67659.1"/>
    <property type="molecule type" value="Genomic_DNA"/>
</dbReference>
<dbReference type="STRING" id="5601.A0A0D2G6S9"/>
<gene>
    <name evidence="2" type="ORF">PV04_06891</name>
</gene>
<keyword evidence="3" id="KW-1185">Reference proteome</keyword>
<dbReference type="Proteomes" id="UP000054266">
    <property type="component" value="Unassembled WGS sequence"/>
</dbReference>
<proteinExistence type="predicted"/>
<dbReference type="PANTHER" id="PTHR39596">
    <property type="match status" value="1"/>
</dbReference>
<dbReference type="HOGENOM" id="CLU_009388_4_0_1"/>
<dbReference type="Pfam" id="PF06985">
    <property type="entry name" value="HET"/>
    <property type="match status" value="1"/>
</dbReference>
<evidence type="ECO:0000313" key="2">
    <source>
        <dbReference type="EMBL" id="KIW67659.1"/>
    </source>
</evidence>
<evidence type="ECO:0000313" key="3">
    <source>
        <dbReference type="Proteomes" id="UP000054266"/>
    </source>
</evidence>
<reference evidence="2 3" key="1">
    <citation type="submission" date="2015-01" db="EMBL/GenBank/DDBJ databases">
        <title>The Genome Sequence of Capronia semiimmersa CBS27337.</title>
        <authorList>
            <consortium name="The Broad Institute Genomics Platform"/>
            <person name="Cuomo C."/>
            <person name="de Hoog S."/>
            <person name="Gorbushina A."/>
            <person name="Stielow B."/>
            <person name="Teixiera M."/>
            <person name="Abouelleil A."/>
            <person name="Chapman S.B."/>
            <person name="Priest M."/>
            <person name="Young S.K."/>
            <person name="Wortman J."/>
            <person name="Nusbaum C."/>
            <person name="Birren B."/>
        </authorList>
    </citation>
    <scope>NUCLEOTIDE SEQUENCE [LARGE SCALE GENOMIC DNA]</scope>
    <source>
        <strain evidence="2 3">CBS 27337</strain>
    </source>
</reference>
<sequence>MEHFHIPSKAVHIRFRYAGKKRYDRGAFHTYPDRTGWKKEEFLSPNGLQGRNKSDMEAFFQTWLYFGTLISIFNIGGVALKETDFLETHEGETYLTTKRLNGNITTWQSKWAGRSTTTQRNNAWASTQTILDEVKYYVDALGAIPCPTFESALSHSNRPRSPPAVSGETLTAIVALTYTLSEAAIKIYTHEWNRFDKYVNYTTDLVKDRLQANGWCPADTRRMFTQLGMDGHYYFALLKSPHGKNHHRNCSETQCVAANTVDEGSYRPRHVSNCNGCEDTSGAEATRITQQVVAIIKQHGVPVISWQKKASDGRFKLMIQDAVAKNIKYVAISHVWADGLGNPHANTLPCCQLGRIQHAVSVLPDQSPAPTRWFWMDTICIPVGAENKPYRKIAIAMMARIYQRSTSVLVLDAWLQKTSVRASIPDRVARLYVSSWLHRLWTVQESVLGDKLYIQFSDGAQLMDRIRVPCQSYGEGAKTAKPWAIYTRYPEQMEEAALSYITALQFVLRERGPQQSTLPAARCLDIAHLSRAFAQRATSRKEDETICASTLLGLDTNIFLGIEGETGKATAQRRMEEFWKQMRGVSKGIIFHHNPRLRRKGFRWAPLTLMDGRPGDFWRDFDVAISLFNGYGLEVNYPGLLFDRAAKPPAKNTLAIQLRNNPSTSYTLELVSGKNGYPEWKSPAQCAVIMFRPLSRDLRQTDAILGLVETGGRGERIHLLFQARGVIKARRNAGTQDSQVPASFLDQNQGWLVL</sequence>
<dbReference type="PANTHER" id="PTHR39596:SF3">
    <property type="entry name" value="HETEROKARYON INCOMPATIBILITY DOMAIN-CONTAINING PROTEIN"/>
    <property type="match status" value="1"/>
</dbReference>
<protein>
    <recommendedName>
        <fullName evidence="1">Heterokaryon incompatibility domain-containing protein</fullName>
    </recommendedName>
</protein>
<dbReference type="AlphaFoldDB" id="A0A0D2G6S9"/>
<organism evidence="2 3">
    <name type="scientific">Phialophora macrospora</name>
    <dbReference type="NCBI Taxonomy" id="1851006"/>
    <lineage>
        <taxon>Eukaryota</taxon>
        <taxon>Fungi</taxon>
        <taxon>Dikarya</taxon>
        <taxon>Ascomycota</taxon>
        <taxon>Pezizomycotina</taxon>
        <taxon>Eurotiomycetes</taxon>
        <taxon>Chaetothyriomycetidae</taxon>
        <taxon>Chaetothyriales</taxon>
        <taxon>Herpotrichiellaceae</taxon>
        <taxon>Phialophora</taxon>
    </lineage>
</organism>
<evidence type="ECO:0000259" key="1">
    <source>
        <dbReference type="Pfam" id="PF06985"/>
    </source>
</evidence>
<feature type="domain" description="Heterokaryon incompatibility" evidence="1">
    <location>
        <begin position="329"/>
        <end position="411"/>
    </location>
</feature>
<name>A0A0D2G6S9_9EURO</name>
<dbReference type="InterPro" id="IPR010730">
    <property type="entry name" value="HET"/>
</dbReference>